<dbReference type="InterPro" id="IPR007061">
    <property type="entry name" value="MST-like"/>
</dbReference>
<name>A0A1G7PWZ8_PSEOR</name>
<keyword evidence="2" id="KW-1185">Reference proteome</keyword>
<dbReference type="RefSeq" id="WP_093083469.1">
    <property type="nucleotide sequence ID" value="NZ_FNBE01000007.1"/>
</dbReference>
<evidence type="ECO:0000313" key="2">
    <source>
        <dbReference type="Proteomes" id="UP000198967"/>
    </source>
</evidence>
<dbReference type="Pfam" id="PF04978">
    <property type="entry name" value="MST"/>
    <property type="match status" value="1"/>
</dbReference>
<dbReference type="OrthoDB" id="4548523at2"/>
<evidence type="ECO:0008006" key="3">
    <source>
        <dbReference type="Google" id="ProtNLM"/>
    </source>
</evidence>
<dbReference type="InterPro" id="IPR034660">
    <property type="entry name" value="DinB/YfiT-like"/>
</dbReference>
<dbReference type="EMBL" id="FNBE01000007">
    <property type="protein sequence ID" value="SDF90159.1"/>
    <property type="molecule type" value="Genomic_DNA"/>
</dbReference>
<dbReference type="SUPFAM" id="SSF109854">
    <property type="entry name" value="DinB/YfiT-like putative metalloenzymes"/>
    <property type="match status" value="1"/>
</dbReference>
<accession>A0A1G7PWZ8</accession>
<sequence>MYAPARHDEVTGLVNYVDEQLTALRAAAFGLTEEQARATPCRSTLSVGGLVKHAAWCIRGALTRLATEVTEQPFDAAAFAEFNDSFVVRDDETVADTLEEFDRLRAELLAAIAKSDPSAVTVAPPAPWHGILDARPIHTRYYLVHLVEEWARHAGHADILREQIDGVSVPTLALTLAGMPASDFFTPYEPTPGTLLA</sequence>
<gene>
    <name evidence="1" type="ORF">SAMN05216377_107246</name>
</gene>
<protein>
    <recommendedName>
        <fullName evidence="3">DinB superfamily protein</fullName>
    </recommendedName>
</protein>
<dbReference type="STRING" id="366584.SAMN05216377_107246"/>
<dbReference type="Gene3D" id="1.20.120.450">
    <property type="entry name" value="dinb family like domain"/>
    <property type="match status" value="1"/>
</dbReference>
<dbReference type="Proteomes" id="UP000198967">
    <property type="component" value="Unassembled WGS sequence"/>
</dbReference>
<organism evidence="1 2">
    <name type="scientific">Pseudonocardia oroxyli</name>
    <dbReference type="NCBI Taxonomy" id="366584"/>
    <lineage>
        <taxon>Bacteria</taxon>
        <taxon>Bacillati</taxon>
        <taxon>Actinomycetota</taxon>
        <taxon>Actinomycetes</taxon>
        <taxon>Pseudonocardiales</taxon>
        <taxon>Pseudonocardiaceae</taxon>
        <taxon>Pseudonocardia</taxon>
    </lineage>
</organism>
<evidence type="ECO:0000313" key="1">
    <source>
        <dbReference type="EMBL" id="SDF90159.1"/>
    </source>
</evidence>
<dbReference type="AlphaFoldDB" id="A0A1G7PWZ8"/>
<reference evidence="1 2" key="1">
    <citation type="submission" date="2016-10" db="EMBL/GenBank/DDBJ databases">
        <authorList>
            <person name="de Groot N.N."/>
        </authorList>
    </citation>
    <scope>NUCLEOTIDE SEQUENCE [LARGE SCALE GENOMIC DNA]</scope>
    <source>
        <strain evidence="1 2">CGMCC 4.3143</strain>
    </source>
</reference>
<proteinExistence type="predicted"/>